<comment type="function">
    <text evidence="1 2">PPIases accelerate the folding of proteins. It catalyzes the cis-trans isomerization of proline imidic peptide bonds in oligopeptides.</text>
</comment>
<dbReference type="Gene3D" id="2.40.100.10">
    <property type="entry name" value="Cyclophilin-like"/>
    <property type="match status" value="1"/>
</dbReference>
<evidence type="ECO:0000313" key="5">
    <source>
        <dbReference type="Proteomes" id="UP000053941"/>
    </source>
</evidence>
<accession>A0A0R2P332</accession>
<dbReference type="PRINTS" id="PR00153">
    <property type="entry name" value="CSAPPISMRASE"/>
</dbReference>
<dbReference type="InterPro" id="IPR029000">
    <property type="entry name" value="Cyclophilin-like_dom_sf"/>
</dbReference>
<organism evidence="4 5">
    <name type="scientific">Actinobacteria bacterium BACL2 MAG-120802-bin41</name>
    <dbReference type="NCBI Taxonomy" id="1655568"/>
    <lineage>
        <taxon>Bacteria</taxon>
        <taxon>Bacillati</taxon>
        <taxon>Actinomycetota</taxon>
        <taxon>Actinomycetes</taxon>
        <taxon>Actinomycetes incertae sedis</taxon>
        <taxon>ac1 cluster</taxon>
    </lineage>
</organism>
<dbReference type="Proteomes" id="UP000053941">
    <property type="component" value="Unassembled WGS sequence"/>
</dbReference>
<dbReference type="InterPro" id="IPR002130">
    <property type="entry name" value="Cyclophilin-type_PPIase_dom"/>
</dbReference>
<dbReference type="EC" id="5.2.1.8" evidence="2"/>
<dbReference type="PANTHER" id="PTHR45625:SF3">
    <property type="entry name" value="PEPTIDYL-PROLYL CIS-TRANS ISOMERASE B-RELATED"/>
    <property type="match status" value="1"/>
</dbReference>
<proteinExistence type="inferred from homology"/>
<evidence type="ECO:0000259" key="3">
    <source>
        <dbReference type="PROSITE" id="PS50072"/>
    </source>
</evidence>
<evidence type="ECO:0000256" key="2">
    <source>
        <dbReference type="RuleBase" id="RU363019"/>
    </source>
</evidence>
<comment type="catalytic activity">
    <reaction evidence="2">
        <text>[protein]-peptidylproline (omega=180) = [protein]-peptidylproline (omega=0)</text>
        <dbReference type="Rhea" id="RHEA:16237"/>
        <dbReference type="Rhea" id="RHEA-COMP:10747"/>
        <dbReference type="Rhea" id="RHEA-COMP:10748"/>
        <dbReference type="ChEBI" id="CHEBI:83833"/>
        <dbReference type="ChEBI" id="CHEBI:83834"/>
        <dbReference type="EC" id="5.2.1.8"/>
    </reaction>
</comment>
<comment type="similarity">
    <text evidence="2">Belongs to the cyclophilin-type PPIase family.</text>
</comment>
<dbReference type="PROSITE" id="PS50072">
    <property type="entry name" value="CSA_PPIASE_2"/>
    <property type="match status" value="1"/>
</dbReference>
<dbReference type="CDD" id="cd00317">
    <property type="entry name" value="cyclophilin"/>
    <property type="match status" value="1"/>
</dbReference>
<dbReference type="PANTHER" id="PTHR45625">
    <property type="entry name" value="PEPTIDYL-PROLYL CIS-TRANS ISOMERASE-RELATED"/>
    <property type="match status" value="1"/>
</dbReference>
<reference evidence="4 5" key="1">
    <citation type="submission" date="2015-10" db="EMBL/GenBank/DDBJ databases">
        <title>Metagenome-Assembled Genomes uncover a global brackish microbiome.</title>
        <authorList>
            <person name="Hugerth L.W."/>
            <person name="Larsson J."/>
            <person name="Alneberg J."/>
            <person name="Lindh M.V."/>
            <person name="Legrand C."/>
            <person name="Pinhassi J."/>
            <person name="Andersson A.F."/>
        </authorList>
    </citation>
    <scope>NUCLEOTIDE SEQUENCE [LARGE SCALE GENOMIC DNA]</scope>
    <source>
        <strain evidence="4">BACL2 MAG-120802-bin41</strain>
    </source>
</reference>
<keyword evidence="2" id="KW-0732">Signal</keyword>
<sequence length="225" mass="24043">MRSRRKVTVIALLSAALLIPIAPASADSKKIKVAAPEKKIKCRVSKASAQSPRRVPAPENLMKRAPKYLKLQTNCGSIVIETFAKAAPVTITVMSRLAKGGYFNKTLCHRLTTEGIFVLQCGDPTATGSGGPTFRYRDENLPLASENNYPEGSVAMANSGPNTNGSQFFLVYKDTTLGPNYTLWGKIVSGLEIVKYIAQGGVKDGGVDGAPLRTIGIERAITSNS</sequence>
<protein>
    <recommendedName>
        <fullName evidence="2">Peptidyl-prolyl cis-trans isomerase</fullName>
        <shortName evidence="2">PPIase</shortName>
        <ecNumber evidence="2">5.2.1.8</ecNumber>
    </recommendedName>
</protein>
<dbReference type="Pfam" id="PF00160">
    <property type="entry name" value="Pro_isomerase"/>
    <property type="match status" value="1"/>
</dbReference>
<feature type="chain" id="PRO_5006519473" description="Peptidyl-prolyl cis-trans isomerase" evidence="2">
    <location>
        <begin position="27"/>
        <end position="225"/>
    </location>
</feature>
<dbReference type="AlphaFoldDB" id="A0A0R2P332"/>
<evidence type="ECO:0000256" key="1">
    <source>
        <dbReference type="ARBA" id="ARBA00002388"/>
    </source>
</evidence>
<dbReference type="EMBL" id="LIAS01000015">
    <property type="protein sequence ID" value="KRO31179.1"/>
    <property type="molecule type" value="Genomic_DNA"/>
</dbReference>
<comment type="caution">
    <text evidence="4">The sequence shown here is derived from an EMBL/GenBank/DDBJ whole genome shotgun (WGS) entry which is preliminary data.</text>
</comment>
<dbReference type="SUPFAM" id="SSF50891">
    <property type="entry name" value="Cyclophilin-like"/>
    <property type="match status" value="1"/>
</dbReference>
<dbReference type="GO" id="GO:0003755">
    <property type="term" value="F:peptidyl-prolyl cis-trans isomerase activity"/>
    <property type="evidence" value="ECO:0007669"/>
    <property type="project" value="UniProtKB-UniRule"/>
</dbReference>
<gene>
    <name evidence="4" type="ORF">ABR60_05795</name>
</gene>
<feature type="signal peptide" evidence="2">
    <location>
        <begin position="1"/>
        <end position="26"/>
    </location>
</feature>
<keyword evidence="2 4" id="KW-0413">Isomerase</keyword>
<name>A0A0R2P332_9ACTN</name>
<keyword evidence="2" id="KW-0697">Rotamase</keyword>
<feature type="domain" description="PPIase cyclophilin-type" evidence="3">
    <location>
        <begin position="76"/>
        <end position="222"/>
    </location>
</feature>
<dbReference type="InterPro" id="IPR044666">
    <property type="entry name" value="Cyclophilin_A-like"/>
</dbReference>
<evidence type="ECO:0000313" key="4">
    <source>
        <dbReference type="EMBL" id="KRO31179.1"/>
    </source>
</evidence>